<feature type="compositionally biased region" description="Acidic residues" evidence="1">
    <location>
        <begin position="10"/>
        <end position="20"/>
    </location>
</feature>
<dbReference type="RefSeq" id="WP_245708414.1">
    <property type="nucleotide sequence ID" value="NZ_CP024845.1"/>
</dbReference>
<accession>A0A1H6UYA0</accession>
<feature type="region of interest" description="Disordered" evidence="1">
    <location>
        <begin position="86"/>
        <end position="112"/>
    </location>
</feature>
<dbReference type="InterPro" id="IPR058335">
    <property type="entry name" value="PccX"/>
</dbReference>
<dbReference type="EMBL" id="FNYR01000013">
    <property type="protein sequence ID" value="SEI95644.1"/>
    <property type="molecule type" value="Genomic_DNA"/>
</dbReference>
<proteinExistence type="predicted"/>
<dbReference type="AlphaFoldDB" id="A0A1H6UYA0"/>
<dbReference type="KEGG" id="hae:halTADL_1624"/>
<keyword evidence="3" id="KW-1185">Reference proteome</keyword>
<evidence type="ECO:0008006" key="4">
    <source>
        <dbReference type="Google" id="ProtNLM"/>
    </source>
</evidence>
<accession>A0A2H4Q236</accession>
<organism evidence="2 3">
    <name type="scientific">Halohasta litchfieldiae</name>
    <dbReference type="NCBI Taxonomy" id="1073996"/>
    <lineage>
        <taxon>Archaea</taxon>
        <taxon>Methanobacteriati</taxon>
        <taxon>Methanobacteriota</taxon>
        <taxon>Stenosarchaea group</taxon>
        <taxon>Halobacteria</taxon>
        <taxon>Halobacteriales</taxon>
        <taxon>Haloferacaceae</taxon>
        <taxon>Halohasta</taxon>
    </lineage>
</organism>
<evidence type="ECO:0000313" key="3">
    <source>
        <dbReference type="Proteomes" id="UP000198888"/>
    </source>
</evidence>
<dbReference type="Pfam" id="PF26062">
    <property type="entry name" value="DUF8022"/>
    <property type="match status" value="1"/>
</dbReference>
<evidence type="ECO:0000313" key="2">
    <source>
        <dbReference type="EMBL" id="SEI95644.1"/>
    </source>
</evidence>
<dbReference type="Proteomes" id="UP000198888">
    <property type="component" value="Unassembled WGS sequence"/>
</dbReference>
<name>A0A1H6UYA0_9EURY</name>
<reference evidence="2 3" key="1">
    <citation type="submission" date="2016-10" db="EMBL/GenBank/DDBJ databases">
        <authorList>
            <person name="de Groot N.N."/>
        </authorList>
    </citation>
    <scope>NUCLEOTIDE SEQUENCE [LARGE SCALE GENOMIC DNA]</scope>
    <source>
        <strain evidence="2 3">DSM 22187</strain>
    </source>
</reference>
<feature type="region of interest" description="Disordered" evidence="1">
    <location>
        <begin position="1"/>
        <end position="21"/>
    </location>
</feature>
<protein>
    <recommendedName>
        <fullName evidence="4">Acc operon protein</fullName>
    </recommendedName>
</protein>
<sequence length="112" mass="11514">MATDSAFVDEPADADSEAAVEETVRVSPADIEGLANADDSEAAAIAVAIAAHLRDQQVAAAAAAATAEDDDGESRRSWAFAGRLEAIGESANRPPSNTPKDGWTAASRADRF</sequence>
<evidence type="ECO:0000256" key="1">
    <source>
        <dbReference type="SAM" id="MobiDB-lite"/>
    </source>
</evidence>
<dbReference type="STRING" id="1073996.SAMN05444271_11367"/>
<dbReference type="GeneID" id="35002414"/>
<gene>
    <name evidence="2" type="ORF">SAMN05444271_11367</name>
</gene>